<dbReference type="OrthoDB" id="4658369at2759"/>
<gene>
    <name evidence="1" type="ORF">B0I35DRAFT_196019</name>
</gene>
<reference evidence="1" key="1">
    <citation type="journal article" date="2021" name="Nat. Commun.">
        <title>Genetic determinants of endophytism in the Arabidopsis root mycobiome.</title>
        <authorList>
            <person name="Mesny F."/>
            <person name="Miyauchi S."/>
            <person name="Thiergart T."/>
            <person name="Pickel B."/>
            <person name="Atanasova L."/>
            <person name="Karlsson M."/>
            <person name="Huettel B."/>
            <person name="Barry K.W."/>
            <person name="Haridas S."/>
            <person name="Chen C."/>
            <person name="Bauer D."/>
            <person name="Andreopoulos W."/>
            <person name="Pangilinan J."/>
            <person name="LaButti K."/>
            <person name="Riley R."/>
            <person name="Lipzen A."/>
            <person name="Clum A."/>
            <person name="Drula E."/>
            <person name="Henrissat B."/>
            <person name="Kohler A."/>
            <person name="Grigoriev I.V."/>
            <person name="Martin F.M."/>
            <person name="Hacquard S."/>
        </authorList>
    </citation>
    <scope>NUCLEOTIDE SEQUENCE</scope>
    <source>
        <strain evidence="1">MPI-CAGE-CH-0235</strain>
    </source>
</reference>
<dbReference type="EMBL" id="JAGPNK010000043">
    <property type="protein sequence ID" value="KAH7302994.1"/>
    <property type="molecule type" value="Genomic_DNA"/>
</dbReference>
<evidence type="ECO:0000313" key="2">
    <source>
        <dbReference type="Proteomes" id="UP000813444"/>
    </source>
</evidence>
<accession>A0A8K0WJ32</accession>
<sequence>MKKIRVKDVSDEGILERCRKEVQVDDLAIEWNLHNDLEVTNPTESIVAIVVDLTSIDSASDTQLRVYDGKDNPVDMVGKRYMNRVVMVIWERDRKYVCYGKCRVGQIRKDQGPAST</sequence>
<evidence type="ECO:0000313" key="1">
    <source>
        <dbReference type="EMBL" id="KAH7302994.1"/>
    </source>
</evidence>
<dbReference type="Proteomes" id="UP000813444">
    <property type="component" value="Unassembled WGS sequence"/>
</dbReference>
<keyword evidence="2" id="KW-1185">Reference proteome</keyword>
<proteinExistence type="predicted"/>
<dbReference type="AlphaFoldDB" id="A0A8K0WJ32"/>
<protein>
    <submittedName>
        <fullName evidence="1">Uncharacterized protein</fullName>
    </submittedName>
</protein>
<organism evidence="1 2">
    <name type="scientific">Stachybotrys elegans</name>
    <dbReference type="NCBI Taxonomy" id="80388"/>
    <lineage>
        <taxon>Eukaryota</taxon>
        <taxon>Fungi</taxon>
        <taxon>Dikarya</taxon>
        <taxon>Ascomycota</taxon>
        <taxon>Pezizomycotina</taxon>
        <taxon>Sordariomycetes</taxon>
        <taxon>Hypocreomycetidae</taxon>
        <taxon>Hypocreales</taxon>
        <taxon>Stachybotryaceae</taxon>
        <taxon>Stachybotrys</taxon>
    </lineage>
</organism>
<comment type="caution">
    <text evidence="1">The sequence shown here is derived from an EMBL/GenBank/DDBJ whole genome shotgun (WGS) entry which is preliminary data.</text>
</comment>
<name>A0A8K0WJ32_9HYPO</name>